<organism evidence="1 2">
    <name type="scientific">Portunus trituberculatus</name>
    <name type="common">Swimming crab</name>
    <name type="synonym">Neptunus trituberculatus</name>
    <dbReference type="NCBI Taxonomy" id="210409"/>
    <lineage>
        <taxon>Eukaryota</taxon>
        <taxon>Metazoa</taxon>
        <taxon>Ecdysozoa</taxon>
        <taxon>Arthropoda</taxon>
        <taxon>Crustacea</taxon>
        <taxon>Multicrustacea</taxon>
        <taxon>Malacostraca</taxon>
        <taxon>Eumalacostraca</taxon>
        <taxon>Eucarida</taxon>
        <taxon>Decapoda</taxon>
        <taxon>Pleocyemata</taxon>
        <taxon>Brachyura</taxon>
        <taxon>Eubrachyura</taxon>
        <taxon>Portunoidea</taxon>
        <taxon>Portunidae</taxon>
        <taxon>Portuninae</taxon>
        <taxon>Portunus</taxon>
    </lineage>
</organism>
<evidence type="ECO:0000313" key="1">
    <source>
        <dbReference type="EMBL" id="MPC19239.1"/>
    </source>
</evidence>
<accession>A0A5B7DDC5</accession>
<proteinExistence type="predicted"/>
<dbReference type="EMBL" id="VSRR010000753">
    <property type="protein sequence ID" value="MPC19239.1"/>
    <property type="molecule type" value="Genomic_DNA"/>
</dbReference>
<comment type="caution">
    <text evidence="1">The sequence shown here is derived from an EMBL/GenBank/DDBJ whole genome shotgun (WGS) entry which is preliminary data.</text>
</comment>
<keyword evidence="2" id="KW-1185">Reference proteome</keyword>
<sequence>MTYGCVRSYHGCRLIRCCETWSHCLDDLSHFGLGCHTLPASPTPYIRLKPPTVGDFPYKWQPWHRIAAVYTSAWQAGSKFGLAADLTGWVVREI</sequence>
<protein>
    <submittedName>
        <fullName evidence="1">Uncharacterized protein</fullName>
    </submittedName>
</protein>
<dbReference type="AlphaFoldDB" id="A0A5B7DDC5"/>
<evidence type="ECO:0000313" key="2">
    <source>
        <dbReference type="Proteomes" id="UP000324222"/>
    </source>
</evidence>
<dbReference type="Proteomes" id="UP000324222">
    <property type="component" value="Unassembled WGS sequence"/>
</dbReference>
<name>A0A5B7DDC5_PORTR</name>
<gene>
    <name evidence="1" type="ORF">E2C01_012151</name>
</gene>
<reference evidence="1 2" key="1">
    <citation type="submission" date="2019-05" db="EMBL/GenBank/DDBJ databases">
        <title>Another draft genome of Portunus trituberculatus and its Hox gene families provides insights of decapod evolution.</title>
        <authorList>
            <person name="Jeong J.-H."/>
            <person name="Song I."/>
            <person name="Kim S."/>
            <person name="Choi T."/>
            <person name="Kim D."/>
            <person name="Ryu S."/>
            <person name="Kim W."/>
        </authorList>
    </citation>
    <scope>NUCLEOTIDE SEQUENCE [LARGE SCALE GENOMIC DNA]</scope>
    <source>
        <tissue evidence="1">Muscle</tissue>
    </source>
</reference>